<reference evidence="1" key="1">
    <citation type="journal article" date="2014" name="Front. Microbiol.">
        <title>High frequency of phylogenetically diverse reductive dehalogenase-homologous genes in deep subseafloor sedimentary metagenomes.</title>
        <authorList>
            <person name="Kawai M."/>
            <person name="Futagami T."/>
            <person name="Toyoda A."/>
            <person name="Takaki Y."/>
            <person name="Nishi S."/>
            <person name="Hori S."/>
            <person name="Arai W."/>
            <person name="Tsubouchi T."/>
            <person name="Morono Y."/>
            <person name="Uchiyama I."/>
            <person name="Ito T."/>
            <person name="Fujiyama A."/>
            <person name="Inagaki F."/>
            <person name="Takami H."/>
        </authorList>
    </citation>
    <scope>NUCLEOTIDE SEQUENCE</scope>
    <source>
        <strain evidence="1">Expedition CK06-06</strain>
    </source>
</reference>
<proteinExistence type="predicted"/>
<comment type="caution">
    <text evidence="1">The sequence shown here is derived from an EMBL/GenBank/DDBJ whole genome shotgun (WGS) entry which is preliminary data.</text>
</comment>
<protein>
    <submittedName>
        <fullName evidence="1">Uncharacterized protein</fullName>
    </submittedName>
</protein>
<name>X1RQ06_9ZZZZ</name>
<sequence>MVFARVLLIIGILALVFCAGGYLGQVTFEPRVIIERETHTIYQVIEKAVPIEKVIVERVEVPVKLRNFETLEKLEQWLEETGIRVQFGGNLLDCDNYALGLQQK</sequence>
<dbReference type="EMBL" id="BARV01034193">
    <property type="protein sequence ID" value="GAI57589.1"/>
    <property type="molecule type" value="Genomic_DNA"/>
</dbReference>
<evidence type="ECO:0000313" key="1">
    <source>
        <dbReference type="EMBL" id="GAI57589.1"/>
    </source>
</evidence>
<gene>
    <name evidence="1" type="ORF">S06H3_53603</name>
</gene>
<dbReference type="AlphaFoldDB" id="X1RQ06"/>
<organism evidence="1">
    <name type="scientific">marine sediment metagenome</name>
    <dbReference type="NCBI Taxonomy" id="412755"/>
    <lineage>
        <taxon>unclassified sequences</taxon>
        <taxon>metagenomes</taxon>
        <taxon>ecological metagenomes</taxon>
    </lineage>
</organism>
<feature type="non-terminal residue" evidence="1">
    <location>
        <position position="104"/>
    </location>
</feature>
<accession>X1RQ06</accession>